<dbReference type="InterPro" id="IPR046346">
    <property type="entry name" value="Aminoacid_DH-like_N_sf"/>
</dbReference>
<feature type="domain" description="Quinate/shikimate 5-dehydrogenase/glutamyl-tRNA reductase" evidence="9">
    <location>
        <begin position="134"/>
        <end position="178"/>
    </location>
</feature>
<protein>
    <recommendedName>
        <fullName evidence="2 8">Shikimate dehydrogenase (NADP(+))</fullName>
        <shortName evidence="8">SDH</shortName>
        <ecNumber evidence="2 8">1.1.1.25</ecNumber>
    </recommendedName>
</protein>
<feature type="binding site" evidence="8">
    <location>
        <begin position="139"/>
        <end position="143"/>
    </location>
    <ligand>
        <name>NADP(+)</name>
        <dbReference type="ChEBI" id="CHEBI:58349"/>
    </ligand>
</feature>
<dbReference type="InterPro" id="IPR013708">
    <property type="entry name" value="Shikimate_DH-bd_N"/>
</dbReference>
<keyword evidence="6 8" id="KW-0057">Aromatic amino acid biosynthesis</keyword>
<comment type="similarity">
    <text evidence="8">Belongs to the shikimate dehydrogenase family.</text>
</comment>
<feature type="binding site" evidence="8">
    <location>
        <position position="240"/>
    </location>
    <ligand>
        <name>NADP(+)</name>
        <dbReference type="ChEBI" id="CHEBI:58349"/>
    </ligand>
</feature>
<evidence type="ECO:0000259" key="10">
    <source>
        <dbReference type="Pfam" id="PF08501"/>
    </source>
</evidence>
<dbReference type="InterPro" id="IPR011342">
    <property type="entry name" value="Shikimate_DH"/>
</dbReference>
<dbReference type="EMBL" id="WOSW01000001">
    <property type="protein sequence ID" value="NHO31031.1"/>
    <property type="molecule type" value="Genomic_DNA"/>
</dbReference>
<feature type="domain" description="SDH C-terminal" evidence="11">
    <location>
        <begin position="263"/>
        <end position="287"/>
    </location>
</feature>
<feature type="binding site" evidence="8">
    <location>
        <begin position="23"/>
        <end position="25"/>
    </location>
    <ligand>
        <name>shikimate</name>
        <dbReference type="ChEBI" id="CHEBI:36208"/>
    </ligand>
</feature>
<evidence type="ECO:0000256" key="2">
    <source>
        <dbReference type="ARBA" id="ARBA00012962"/>
    </source>
</evidence>
<comment type="subunit">
    <text evidence="8">Homodimer.</text>
</comment>
<keyword evidence="3 8" id="KW-0028">Amino-acid biosynthesis</keyword>
<gene>
    <name evidence="8" type="primary">aroE</name>
    <name evidence="12" type="ORF">GOB84_00355</name>
</gene>
<organism evidence="12 13">
    <name type="scientific">Acetobacter fallax</name>
    <dbReference type="NCBI Taxonomy" id="1737473"/>
    <lineage>
        <taxon>Bacteria</taxon>
        <taxon>Pseudomonadati</taxon>
        <taxon>Pseudomonadota</taxon>
        <taxon>Alphaproteobacteria</taxon>
        <taxon>Acetobacterales</taxon>
        <taxon>Acetobacteraceae</taxon>
        <taxon>Acetobacter</taxon>
    </lineage>
</organism>
<dbReference type="CDD" id="cd01065">
    <property type="entry name" value="NAD_bind_Shikimate_DH"/>
    <property type="match status" value="1"/>
</dbReference>
<dbReference type="NCBIfam" id="NF001312">
    <property type="entry name" value="PRK00258.1-4"/>
    <property type="match status" value="1"/>
</dbReference>
<feature type="domain" description="Shikimate dehydrogenase substrate binding N-terminal" evidence="10">
    <location>
        <begin position="15"/>
        <end position="97"/>
    </location>
</feature>
<evidence type="ECO:0000256" key="5">
    <source>
        <dbReference type="ARBA" id="ARBA00023002"/>
    </source>
</evidence>
<comment type="pathway">
    <text evidence="1 8">Metabolic intermediate biosynthesis; chorismate biosynthesis; chorismate from D-erythrose 4-phosphate and phosphoenolpyruvate: step 4/7.</text>
</comment>
<evidence type="ECO:0000259" key="11">
    <source>
        <dbReference type="Pfam" id="PF18317"/>
    </source>
</evidence>
<keyword evidence="13" id="KW-1185">Reference proteome</keyword>
<dbReference type="InterPro" id="IPR022893">
    <property type="entry name" value="Shikimate_DH_fam"/>
</dbReference>
<feature type="binding site" evidence="8">
    <location>
        <position position="111"/>
    </location>
    <ligand>
        <name>shikimate</name>
        <dbReference type="ChEBI" id="CHEBI:36208"/>
    </ligand>
</feature>
<keyword evidence="5 8" id="KW-0560">Oxidoreductase</keyword>
<comment type="caution">
    <text evidence="12">The sequence shown here is derived from an EMBL/GenBank/DDBJ whole genome shotgun (WGS) entry which is preliminary data.</text>
</comment>
<dbReference type="SUPFAM" id="SSF53223">
    <property type="entry name" value="Aminoacid dehydrogenase-like, N-terminal domain"/>
    <property type="match status" value="1"/>
</dbReference>
<evidence type="ECO:0000256" key="4">
    <source>
        <dbReference type="ARBA" id="ARBA00022857"/>
    </source>
</evidence>
<dbReference type="Pfam" id="PF18317">
    <property type="entry name" value="SDH_C"/>
    <property type="match status" value="1"/>
</dbReference>
<feature type="binding site" evidence="8">
    <location>
        <position position="263"/>
    </location>
    <ligand>
        <name>NADP(+)</name>
        <dbReference type="ChEBI" id="CHEBI:58349"/>
    </ligand>
</feature>
<evidence type="ECO:0000256" key="6">
    <source>
        <dbReference type="ARBA" id="ARBA00023141"/>
    </source>
</evidence>
<dbReference type="NCBIfam" id="TIGR00507">
    <property type="entry name" value="aroE"/>
    <property type="match status" value="1"/>
</dbReference>
<dbReference type="Proteomes" id="UP000615326">
    <property type="component" value="Unassembled WGS sequence"/>
</dbReference>
<dbReference type="InterPro" id="IPR006151">
    <property type="entry name" value="Shikm_DH/Glu-tRNA_Rdtase"/>
</dbReference>
<dbReference type="Pfam" id="PF01488">
    <property type="entry name" value="Shikimate_DH"/>
    <property type="match status" value="1"/>
</dbReference>
<evidence type="ECO:0000256" key="1">
    <source>
        <dbReference type="ARBA" id="ARBA00004871"/>
    </source>
</evidence>
<dbReference type="Gene3D" id="3.40.50.10860">
    <property type="entry name" value="Leucine Dehydrogenase, chain A, domain 1"/>
    <property type="match status" value="1"/>
</dbReference>
<evidence type="ECO:0000313" key="12">
    <source>
        <dbReference type="EMBL" id="NHO31031.1"/>
    </source>
</evidence>
<dbReference type="GO" id="GO:0004764">
    <property type="term" value="F:shikimate 3-dehydrogenase (NADP+) activity"/>
    <property type="evidence" value="ECO:0007669"/>
    <property type="project" value="UniProtKB-EC"/>
</dbReference>
<dbReference type="InterPro" id="IPR036291">
    <property type="entry name" value="NAD(P)-bd_dom_sf"/>
</dbReference>
<feature type="binding site" evidence="8">
    <location>
        <position position="70"/>
    </location>
    <ligand>
        <name>shikimate</name>
        <dbReference type="ChEBI" id="CHEBI:36208"/>
    </ligand>
</feature>
<evidence type="ECO:0000313" key="13">
    <source>
        <dbReference type="Proteomes" id="UP000615326"/>
    </source>
</evidence>
<name>A0ABX0K7P7_9PROT</name>
<dbReference type="PANTHER" id="PTHR21089:SF1">
    <property type="entry name" value="BIFUNCTIONAL 3-DEHYDROQUINATE DEHYDRATASE_SHIKIMATE DEHYDROGENASE, CHLOROPLASTIC"/>
    <property type="match status" value="1"/>
</dbReference>
<comment type="caution">
    <text evidence="8">Lacks conserved residue(s) required for the propagation of feature annotation.</text>
</comment>
<evidence type="ECO:0000256" key="7">
    <source>
        <dbReference type="ARBA" id="ARBA00049442"/>
    </source>
</evidence>
<dbReference type="PANTHER" id="PTHR21089">
    <property type="entry name" value="SHIKIMATE DEHYDROGENASE"/>
    <property type="match status" value="1"/>
</dbReference>
<proteinExistence type="inferred from homology"/>
<evidence type="ECO:0000259" key="9">
    <source>
        <dbReference type="Pfam" id="PF01488"/>
    </source>
</evidence>
<feature type="binding site" evidence="8">
    <location>
        <position position="242"/>
    </location>
    <ligand>
        <name>shikimate</name>
        <dbReference type="ChEBI" id="CHEBI:36208"/>
    </ligand>
</feature>
<comment type="catalytic activity">
    <reaction evidence="7 8">
        <text>shikimate + NADP(+) = 3-dehydroshikimate + NADPH + H(+)</text>
        <dbReference type="Rhea" id="RHEA:17737"/>
        <dbReference type="ChEBI" id="CHEBI:15378"/>
        <dbReference type="ChEBI" id="CHEBI:16630"/>
        <dbReference type="ChEBI" id="CHEBI:36208"/>
        <dbReference type="ChEBI" id="CHEBI:57783"/>
        <dbReference type="ChEBI" id="CHEBI:58349"/>
        <dbReference type="EC" id="1.1.1.25"/>
    </reaction>
</comment>
<keyword evidence="4 8" id="KW-0521">NADP</keyword>
<dbReference type="Pfam" id="PF08501">
    <property type="entry name" value="Shikimate_dh_N"/>
    <property type="match status" value="1"/>
</dbReference>
<comment type="function">
    <text evidence="8">Involved in the biosynthesis of the chorismate, which leads to the biosynthesis of aromatic amino acids. Catalyzes the reversible NADPH linked reduction of 3-dehydroshikimate (DHSA) to yield shikimate (SA).</text>
</comment>
<dbReference type="HAMAP" id="MF_00222">
    <property type="entry name" value="Shikimate_DH_AroE"/>
    <property type="match status" value="1"/>
</dbReference>
<feature type="binding site" evidence="8">
    <location>
        <begin position="162"/>
        <end position="167"/>
    </location>
    <ligand>
        <name>NADP(+)</name>
        <dbReference type="ChEBI" id="CHEBI:58349"/>
    </ligand>
</feature>
<dbReference type="InterPro" id="IPR041121">
    <property type="entry name" value="SDH_C"/>
</dbReference>
<sequence>MSTPRITGKARLAGVLGHPVAHSLSPVLHNYWLERLGVDGAYVPLPVAPDQFVTAVRGLQAAGFRGANVTIPHKEAAFAIADEVAPMARVAGSVNTLVFGEDGRIRGSSTDGFGFLASLEAEGIDIGAVRDRGAALLLGAGGAARSIAAALMERGFSVIVTNRTATRARELVETLSQAWRDHAAGAMPALSTLPWDHPAGVPADVSLLVNTTSLGMAGGPDASWAPDLTGAADHLIVADIVYVPCETPLLEAAATRGLTAIGGLGMLLHQARPGFRAWFGAEAEVDAATVAYVSAVLKR</sequence>
<dbReference type="SUPFAM" id="SSF51735">
    <property type="entry name" value="NAD(P)-binding Rossmann-fold domains"/>
    <property type="match status" value="1"/>
</dbReference>
<dbReference type="RefSeq" id="WP_173575636.1">
    <property type="nucleotide sequence ID" value="NZ_WOSW01000001.1"/>
</dbReference>
<feature type="active site" description="Proton acceptor" evidence="8">
    <location>
        <position position="74"/>
    </location>
</feature>
<feature type="binding site" evidence="8">
    <location>
        <position position="95"/>
    </location>
    <ligand>
        <name>shikimate</name>
        <dbReference type="ChEBI" id="CHEBI:36208"/>
    </ligand>
</feature>
<feature type="binding site" evidence="8">
    <location>
        <position position="270"/>
    </location>
    <ligand>
        <name>shikimate</name>
        <dbReference type="ChEBI" id="CHEBI:36208"/>
    </ligand>
</feature>
<dbReference type="EC" id="1.1.1.25" evidence="2 8"/>
<evidence type="ECO:0000256" key="3">
    <source>
        <dbReference type="ARBA" id="ARBA00022605"/>
    </source>
</evidence>
<evidence type="ECO:0000256" key="8">
    <source>
        <dbReference type="HAMAP-Rule" id="MF_00222"/>
    </source>
</evidence>
<dbReference type="Gene3D" id="3.40.50.720">
    <property type="entry name" value="NAD(P)-binding Rossmann-like Domain"/>
    <property type="match status" value="1"/>
</dbReference>
<reference evidence="12 13" key="1">
    <citation type="journal article" date="2020" name="Int. J. Syst. Evol. Microbiol.">
        <title>Novel acetic acid bacteria from cider fermentations: Acetobacter conturbans sp. nov. and Acetobacter fallax sp. nov.</title>
        <authorList>
            <person name="Sombolestani A.S."/>
            <person name="Cleenwerck I."/>
            <person name="Cnockaert M."/>
            <person name="Borremans W."/>
            <person name="Wieme A.D."/>
            <person name="De Vuyst L."/>
            <person name="Vandamme P."/>
        </authorList>
    </citation>
    <scope>NUCLEOTIDE SEQUENCE [LARGE SCALE GENOMIC DNA]</scope>
    <source>
        <strain evidence="12 13">LMG 1637</strain>
    </source>
</reference>
<accession>A0ABX0K7P7</accession>